<reference evidence="1 2" key="1">
    <citation type="submission" date="2019-05" db="EMBL/GenBank/DDBJ databases">
        <title>Another draft genome of Portunus trituberculatus and its Hox gene families provides insights of decapod evolution.</title>
        <authorList>
            <person name="Jeong J.-H."/>
            <person name="Song I."/>
            <person name="Kim S."/>
            <person name="Choi T."/>
            <person name="Kim D."/>
            <person name="Ryu S."/>
            <person name="Kim W."/>
        </authorList>
    </citation>
    <scope>NUCLEOTIDE SEQUENCE [LARGE SCALE GENOMIC DNA]</scope>
    <source>
        <tissue evidence="1">Muscle</tissue>
    </source>
</reference>
<comment type="caution">
    <text evidence="1">The sequence shown here is derived from an EMBL/GenBank/DDBJ whole genome shotgun (WGS) entry which is preliminary data.</text>
</comment>
<protein>
    <submittedName>
        <fullName evidence="1">Uncharacterized protein</fullName>
    </submittedName>
</protein>
<name>A0A5B7K5S0_PORTR</name>
<evidence type="ECO:0000313" key="1">
    <source>
        <dbReference type="EMBL" id="MPD05702.1"/>
    </source>
</evidence>
<dbReference type="AlphaFoldDB" id="A0A5B7K5S0"/>
<accession>A0A5B7K5S0</accession>
<sequence length="34" mass="3688">MSLPWSPAPSADCILIQNSTSVFSGVYVKKFCNP</sequence>
<dbReference type="Proteomes" id="UP000324222">
    <property type="component" value="Unassembled WGS sequence"/>
</dbReference>
<gene>
    <name evidence="1" type="ORF">E2C01_101460</name>
</gene>
<organism evidence="1 2">
    <name type="scientific">Portunus trituberculatus</name>
    <name type="common">Swimming crab</name>
    <name type="synonym">Neptunus trituberculatus</name>
    <dbReference type="NCBI Taxonomy" id="210409"/>
    <lineage>
        <taxon>Eukaryota</taxon>
        <taxon>Metazoa</taxon>
        <taxon>Ecdysozoa</taxon>
        <taxon>Arthropoda</taxon>
        <taxon>Crustacea</taxon>
        <taxon>Multicrustacea</taxon>
        <taxon>Malacostraca</taxon>
        <taxon>Eumalacostraca</taxon>
        <taxon>Eucarida</taxon>
        <taxon>Decapoda</taxon>
        <taxon>Pleocyemata</taxon>
        <taxon>Brachyura</taxon>
        <taxon>Eubrachyura</taxon>
        <taxon>Portunoidea</taxon>
        <taxon>Portunidae</taxon>
        <taxon>Portuninae</taxon>
        <taxon>Portunus</taxon>
    </lineage>
</organism>
<dbReference type="EMBL" id="VSRR010147273">
    <property type="protein sequence ID" value="MPD05702.1"/>
    <property type="molecule type" value="Genomic_DNA"/>
</dbReference>
<evidence type="ECO:0000313" key="2">
    <source>
        <dbReference type="Proteomes" id="UP000324222"/>
    </source>
</evidence>
<keyword evidence="2" id="KW-1185">Reference proteome</keyword>
<proteinExistence type="predicted"/>